<evidence type="ECO:0000313" key="3">
    <source>
        <dbReference type="Proteomes" id="UP000799324"/>
    </source>
</evidence>
<dbReference type="OrthoDB" id="3913514at2759"/>
<proteinExistence type="predicted"/>
<accession>A0A6A6TDM0</accession>
<dbReference type="EMBL" id="MU004318">
    <property type="protein sequence ID" value="KAF2658095.1"/>
    <property type="molecule type" value="Genomic_DNA"/>
</dbReference>
<sequence>MATNEIQLQSAKGPEYVQDDEAESRSDAESPSGSGIPEHKSGVYVDPFAQPQSSKFQKRDTVHMSIIEGGVRMKGTFSVAKSRYNGAKAFHEYQLLDPSGQLYMRGAWVRERDLRLEKRATR</sequence>
<feature type="compositionally biased region" description="Polar residues" evidence="1">
    <location>
        <begin position="1"/>
        <end position="10"/>
    </location>
</feature>
<feature type="region of interest" description="Disordered" evidence="1">
    <location>
        <begin position="1"/>
        <end position="60"/>
    </location>
</feature>
<name>A0A6A6TDM0_9PLEO</name>
<keyword evidence="3" id="KW-1185">Reference proteome</keyword>
<dbReference type="AlphaFoldDB" id="A0A6A6TDM0"/>
<dbReference type="Proteomes" id="UP000799324">
    <property type="component" value="Unassembled WGS sequence"/>
</dbReference>
<organism evidence="2 3">
    <name type="scientific">Lophiostoma macrostomum CBS 122681</name>
    <dbReference type="NCBI Taxonomy" id="1314788"/>
    <lineage>
        <taxon>Eukaryota</taxon>
        <taxon>Fungi</taxon>
        <taxon>Dikarya</taxon>
        <taxon>Ascomycota</taxon>
        <taxon>Pezizomycotina</taxon>
        <taxon>Dothideomycetes</taxon>
        <taxon>Pleosporomycetidae</taxon>
        <taxon>Pleosporales</taxon>
        <taxon>Lophiostomataceae</taxon>
        <taxon>Lophiostoma</taxon>
    </lineage>
</organism>
<protein>
    <submittedName>
        <fullName evidence="2">Uncharacterized protein</fullName>
    </submittedName>
</protein>
<reference evidence="2" key="1">
    <citation type="journal article" date="2020" name="Stud. Mycol.">
        <title>101 Dothideomycetes genomes: a test case for predicting lifestyles and emergence of pathogens.</title>
        <authorList>
            <person name="Haridas S."/>
            <person name="Albert R."/>
            <person name="Binder M."/>
            <person name="Bloem J."/>
            <person name="Labutti K."/>
            <person name="Salamov A."/>
            <person name="Andreopoulos B."/>
            <person name="Baker S."/>
            <person name="Barry K."/>
            <person name="Bills G."/>
            <person name="Bluhm B."/>
            <person name="Cannon C."/>
            <person name="Castanera R."/>
            <person name="Culley D."/>
            <person name="Daum C."/>
            <person name="Ezra D."/>
            <person name="Gonzalez J."/>
            <person name="Henrissat B."/>
            <person name="Kuo A."/>
            <person name="Liang C."/>
            <person name="Lipzen A."/>
            <person name="Lutzoni F."/>
            <person name="Magnuson J."/>
            <person name="Mondo S."/>
            <person name="Nolan M."/>
            <person name="Ohm R."/>
            <person name="Pangilinan J."/>
            <person name="Park H.-J."/>
            <person name="Ramirez L."/>
            <person name="Alfaro M."/>
            <person name="Sun H."/>
            <person name="Tritt A."/>
            <person name="Yoshinaga Y."/>
            <person name="Zwiers L.-H."/>
            <person name="Turgeon B."/>
            <person name="Goodwin S."/>
            <person name="Spatafora J."/>
            <person name="Crous P."/>
            <person name="Grigoriev I."/>
        </authorList>
    </citation>
    <scope>NUCLEOTIDE SEQUENCE</scope>
    <source>
        <strain evidence="2">CBS 122681</strain>
    </source>
</reference>
<gene>
    <name evidence="2" type="ORF">K491DRAFT_713865</name>
</gene>
<evidence type="ECO:0000256" key="1">
    <source>
        <dbReference type="SAM" id="MobiDB-lite"/>
    </source>
</evidence>
<evidence type="ECO:0000313" key="2">
    <source>
        <dbReference type="EMBL" id="KAF2658095.1"/>
    </source>
</evidence>